<keyword evidence="1" id="KW-0472">Membrane</keyword>
<reference evidence="2 3" key="1">
    <citation type="submission" date="2018-07" db="EMBL/GenBank/DDBJ databases">
        <title>Section-level genome sequencing of Aspergillus section Nigri to investigate inter- and intra-species variation.</title>
        <authorList>
            <consortium name="DOE Joint Genome Institute"/>
            <person name="Vesth T.C."/>
            <person name="Nybo J.L."/>
            <person name="Theobald S."/>
            <person name="Frisvad J.C."/>
            <person name="Larsen T.O."/>
            <person name="Nielsen K.F."/>
            <person name="Hoof J.B."/>
            <person name="Brandl J."/>
            <person name="Salamov A."/>
            <person name="Riley R."/>
            <person name="Gladden J.M."/>
            <person name="Phatale P."/>
            <person name="Nielsen M.T."/>
            <person name="Lyhne E.K."/>
            <person name="Kogle M.E."/>
            <person name="Strasser K."/>
            <person name="McDonnell E."/>
            <person name="Barry K."/>
            <person name="Clum A."/>
            <person name="Chen C."/>
            <person name="Nolan M."/>
            <person name="Sandor L."/>
            <person name="Kuo A."/>
            <person name="Lipzen A."/>
            <person name="Hainaut M."/>
            <person name="Drula E."/>
            <person name="Tsang A."/>
            <person name="Magnuson J.K."/>
            <person name="Henrissat B."/>
            <person name="Wiebenga A."/>
            <person name="Simmons B.A."/>
            <person name="Makela M.R."/>
            <person name="De vries R.P."/>
            <person name="Grigoriev I.V."/>
            <person name="Mortensen U.H."/>
            <person name="Baker S.E."/>
            <person name="Andersen M.R."/>
        </authorList>
    </citation>
    <scope>NUCLEOTIDE SEQUENCE [LARGE SCALE GENOMIC DNA]</scope>
    <source>
        <strain evidence="2 3">ATCC 13496</strain>
    </source>
</reference>
<dbReference type="AlphaFoldDB" id="A0A370C6A4"/>
<sequence length="130" mass="14935">MYVPLPSYNYPFHFFFRLSITRYPFVTLLSLISPHSEAGDNAPSAGHQLLVVLLVRLVSFVTYLTILVPQQIHTEQERKKAYRCYCHYKEFSVRPLHICLIARVSSKIRNHSGVYSLAVSLKSFGTCHFG</sequence>
<accession>A0A370C6A4</accession>
<keyword evidence="1" id="KW-1133">Transmembrane helix</keyword>
<dbReference type="Proteomes" id="UP000253845">
    <property type="component" value="Unassembled WGS sequence"/>
</dbReference>
<protein>
    <submittedName>
        <fullName evidence="2">Uncharacterized protein</fullName>
    </submittedName>
</protein>
<evidence type="ECO:0000313" key="2">
    <source>
        <dbReference type="EMBL" id="RDH23365.1"/>
    </source>
</evidence>
<keyword evidence="1" id="KW-0812">Transmembrane</keyword>
<name>A0A370C6A4_ASPNG</name>
<feature type="transmembrane region" description="Helical" evidence="1">
    <location>
        <begin position="45"/>
        <end position="68"/>
    </location>
</feature>
<evidence type="ECO:0000256" key="1">
    <source>
        <dbReference type="SAM" id="Phobius"/>
    </source>
</evidence>
<dbReference type="VEuPathDB" id="FungiDB:M747DRAFT_167169"/>
<feature type="transmembrane region" description="Helical" evidence="1">
    <location>
        <begin position="12"/>
        <end position="33"/>
    </location>
</feature>
<dbReference type="EMBL" id="KZ851905">
    <property type="protein sequence ID" value="RDH23365.1"/>
    <property type="molecule type" value="Genomic_DNA"/>
</dbReference>
<gene>
    <name evidence="2" type="ORF">M747DRAFT_167169</name>
</gene>
<organism evidence="2 3">
    <name type="scientific">Aspergillus niger ATCC 13496</name>
    <dbReference type="NCBI Taxonomy" id="1353008"/>
    <lineage>
        <taxon>Eukaryota</taxon>
        <taxon>Fungi</taxon>
        <taxon>Dikarya</taxon>
        <taxon>Ascomycota</taxon>
        <taxon>Pezizomycotina</taxon>
        <taxon>Eurotiomycetes</taxon>
        <taxon>Eurotiomycetidae</taxon>
        <taxon>Eurotiales</taxon>
        <taxon>Aspergillaceae</taxon>
        <taxon>Aspergillus</taxon>
        <taxon>Aspergillus subgen. Circumdati</taxon>
    </lineage>
</organism>
<evidence type="ECO:0000313" key="3">
    <source>
        <dbReference type="Proteomes" id="UP000253845"/>
    </source>
</evidence>
<proteinExistence type="predicted"/>